<protein>
    <submittedName>
        <fullName evidence="6">Metal-dependent transcriptional regulator</fullName>
    </submittedName>
</protein>
<accession>A0ABR6WXF8</accession>
<evidence type="ECO:0000256" key="1">
    <source>
        <dbReference type="ARBA" id="ARBA00007871"/>
    </source>
</evidence>
<dbReference type="RefSeq" id="WP_186843053.1">
    <property type="nucleotide sequence ID" value="NZ_WJBC01000021.1"/>
</dbReference>
<dbReference type="SUPFAM" id="SSF47979">
    <property type="entry name" value="Iron-dependent repressor protein, dimerization domain"/>
    <property type="match status" value="1"/>
</dbReference>
<evidence type="ECO:0000313" key="6">
    <source>
        <dbReference type="EMBL" id="MBC3805166.1"/>
    </source>
</evidence>
<evidence type="ECO:0000256" key="4">
    <source>
        <dbReference type="ARBA" id="ARBA00023163"/>
    </source>
</evidence>
<dbReference type="EMBL" id="WJBC01000021">
    <property type="protein sequence ID" value="MBC3805166.1"/>
    <property type="molecule type" value="Genomic_DNA"/>
</dbReference>
<dbReference type="SUPFAM" id="SSF46785">
    <property type="entry name" value="Winged helix' DNA-binding domain"/>
    <property type="match status" value="1"/>
</dbReference>
<dbReference type="Gene3D" id="1.10.60.10">
    <property type="entry name" value="Iron dependent repressor, metal binding and dimerisation domain"/>
    <property type="match status" value="1"/>
</dbReference>
<reference evidence="6 7" key="1">
    <citation type="journal article" date="2020" name="mSystems">
        <title>Defining Genomic and Predicted Metabolic Features of the Acetobacterium Genus.</title>
        <authorList>
            <person name="Ross D.E."/>
            <person name="Marshall C.W."/>
            <person name="Gulliver D."/>
            <person name="May H.D."/>
            <person name="Norman R.S."/>
        </authorList>
    </citation>
    <scope>NUCLEOTIDE SEQUENCE [LARGE SCALE GENOMIC DNA]</scope>
    <source>
        <strain evidence="6 7">DSM 8238</strain>
    </source>
</reference>
<dbReference type="InterPro" id="IPR001367">
    <property type="entry name" value="Fe_dep_repressor"/>
</dbReference>
<dbReference type="InterPro" id="IPR022689">
    <property type="entry name" value="Iron_dep_repressor"/>
</dbReference>
<dbReference type="InterPro" id="IPR022687">
    <property type="entry name" value="HTH_DTXR"/>
</dbReference>
<evidence type="ECO:0000256" key="2">
    <source>
        <dbReference type="ARBA" id="ARBA00023015"/>
    </source>
</evidence>
<organism evidence="6 7">
    <name type="scientific">Acetobacterium fimetarium</name>
    <dbReference type="NCBI Taxonomy" id="52691"/>
    <lineage>
        <taxon>Bacteria</taxon>
        <taxon>Bacillati</taxon>
        <taxon>Bacillota</taxon>
        <taxon>Clostridia</taxon>
        <taxon>Eubacteriales</taxon>
        <taxon>Eubacteriaceae</taxon>
        <taxon>Acetobacterium</taxon>
    </lineage>
</organism>
<dbReference type="InterPro" id="IPR036421">
    <property type="entry name" value="Fe_dep_repressor_sf"/>
</dbReference>
<evidence type="ECO:0000256" key="3">
    <source>
        <dbReference type="ARBA" id="ARBA00023125"/>
    </source>
</evidence>
<evidence type="ECO:0000313" key="7">
    <source>
        <dbReference type="Proteomes" id="UP000603234"/>
    </source>
</evidence>
<feature type="domain" description="HTH dtxR-type" evidence="5">
    <location>
        <begin position="5"/>
        <end position="67"/>
    </location>
</feature>
<comment type="caution">
    <text evidence="6">The sequence shown here is derived from an EMBL/GenBank/DDBJ whole genome shotgun (WGS) entry which is preliminary data.</text>
</comment>
<keyword evidence="4" id="KW-0804">Transcription</keyword>
<sequence>MEKKLTESIEDYIEAIYLEDKKNGKGVRITDVAAKLNVSKASANDAVRKLKTLGHVEQERYGQIFLTASGEKLAIEVYEKHRLIADFLVRTLDVSIENAQKDACGIEHIISDETFEKIKLFLKNANPNGQ</sequence>
<keyword evidence="3" id="KW-0238">DNA-binding</keyword>
<dbReference type="SMART" id="SM00529">
    <property type="entry name" value="HTH_DTXR"/>
    <property type="match status" value="1"/>
</dbReference>
<dbReference type="InterPro" id="IPR050536">
    <property type="entry name" value="DtxR_MntR_Metal-Reg"/>
</dbReference>
<evidence type="ECO:0000259" key="5">
    <source>
        <dbReference type="PROSITE" id="PS50944"/>
    </source>
</evidence>
<dbReference type="Pfam" id="PF01325">
    <property type="entry name" value="Fe_dep_repress"/>
    <property type="match status" value="1"/>
</dbReference>
<dbReference type="InterPro" id="IPR036388">
    <property type="entry name" value="WH-like_DNA-bd_sf"/>
</dbReference>
<dbReference type="PANTHER" id="PTHR33238:SF7">
    <property type="entry name" value="IRON-DEPENDENT TRANSCRIPTIONAL REGULATOR"/>
    <property type="match status" value="1"/>
</dbReference>
<dbReference type="InterPro" id="IPR036390">
    <property type="entry name" value="WH_DNA-bd_sf"/>
</dbReference>
<dbReference type="Proteomes" id="UP000603234">
    <property type="component" value="Unassembled WGS sequence"/>
</dbReference>
<gene>
    <name evidence="6" type="ORF">GH808_12120</name>
</gene>
<dbReference type="PROSITE" id="PS50944">
    <property type="entry name" value="HTH_DTXR"/>
    <property type="match status" value="1"/>
</dbReference>
<proteinExistence type="inferred from homology"/>
<dbReference type="Pfam" id="PF02742">
    <property type="entry name" value="Fe_dep_repr_C"/>
    <property type="match status" value="1"/>
</dbReference>
<dbReference type="Gene3D" id="1.10.10.10">
    <property type="entry name" value="Winged helix-like DNA-binding domain superfamily/Winged helix DNA-binding domain"/>
    <property type="match status" value="1"/>
</dbReference>
<comment type="similarity">
    <text evidence="1">Belongs to the DtxR/MntR family.</text>
</comment>
<dbReference type="PANTHER" id="PTHR33238">
    <property type="entry name" value="IRON (METAL) DEPENDENT REPRESSOR, DTXR FAMILY"/>
    <property type="match status" value="1"/>
</dbReference>
<keyword evidence="2" id="KW-0805">Transcription regulation</keyword>
<name>A0ABR6WXF8_9FIRM</name>
<keyword evidence="7" id="KW-1185">Reference proteome</keyword>